<reference evidence="1" key="2">
    <citation type="submission" date="2023-05" db="EMBL/GenBank/DDBJ databases">
        <authorList>
            <consortium name="Lawrence Berkeley National Laboratory"/>
            <person name="Steindorff A."/>
            <person name="Hensen N."/>
            <person name="Bonometti L."/>
            <person name="Westerberg I."/>
            <person name="Brannstrom I.O."/>
            <person name="Guillou S."/>
            <person name="Cros-Aarteil S."/>
            <person name="Calhoun S."/>
            <person name="Haridas S."/>
            <person name="Kuo A."/>
            <person name="Mondo S."/>
            <person name="Pangilinan J."/>
            <person name="Riley R."/>
            <person name="Labutti K."/>
            <person name="Andreopoulos B."/>
            <person name="Lipzen A."/>
            <person name="Chen C."/>
            <person name="Yanf M."/>
            <person name="Daum C."/>
            <person name="Ng V."/>
            <person name="Clum A."/>
            <person name="Ohm R."/>
            <person name="Martin F."/>
            <person name="Silar P."/>
            <person name="Natvig D."/>
            <person name="Lalanne C."/>
            <person name="Gautier V."/>
            <person name="Ament-Velasquez S.L."/>
            <person name="Kruys A."/>
            <person name="Hutchinson M.I."/>
            <person name="Powell A.J."/>
            <person name="Barry K."/>
            <person name="Miller A.N."/>
            <person name="Grigoriev I.V."/>
            <person name="Debuchy R."/>
            <person name="Gladieux P."/>
            <person name="Thoren M.H."/>
            <person name="Johannesson H."/>
        </authorList>
    </citation>
    <scope>NUCLEOTIDE SEQUENCE</scope>
    <source>
        <strain evidence="1">PSN293</strain>
    </source>
</reference>
<evidence type="ECO:0000313" key="2">
    <source>
        <dbReference type="Proteomes" id="UP001301769"/>
    </source>
</evidence>
<sequence>MEDFNSLTDILFTHNSAGVAHFPAEFHRTWHDESWSHFFLVRQRLINSKYFRKELFPEGIESISTAPDESFVANVVLYLLDRLPPLQADESFRPASKLPTIADLLGLLGRVLNDIDIEILEGTISVAGRVMAVKFHPASKPDGQSLRCGRRAYDLGELTVAGVLALAFVCRVVRLAEQDQKETCERNSRILENRKPKSKL</sequence>
<reference evidence="1" key="1">
    <citation type="journal article" date="2023" name="Mol. Phylogenet. Evol.">
        <title>Genome-scale phylogeny and comparative genomics of the fungal order Sordariales.</title>
        <authorList>
            <person name="Hensen N."/>
            <person name="Bonometti L."/>
            <person name="Westerberg I."/>
            <person name="Brannstrom I.O."/>
            <person name="Guillou S."/>
            <person name="Cros-Aarteil S."/>
            <person name="Calhoun S."/>
            <person name="Haridas S."/>
            <person name="Kuo A."/>
            <person name="Mondo S."/>
            <person name="Pangilinan J."/>
            <person name="Riley R."/>
            <person name="LaButti K."/>
            <person name="Andreopoulos B."/>
            <person name="Lipzen A."/>
            <person name="Chen C."/>
            <person name="Yan M."/>
            <person name="Daum C."/>
            <person name="Ng V."/>
            <person name="Clum A."/>
            <person name="Steindorff A."/>
            <person name="Ohm R.A."/>
            <person name="Martin F."/>
            <person name="Silar P."/>
            <person name="Natvig D.O."/>
            <person name="Lalanne C."/>
            <person name="Gautier V."/>
            <person name="Ament-Velasquez S.L."/>
            <person name="Kruys A."/>
            <person name="Hutchinson M.I."/>
            <person name="Powell A.J."/>
            <person name="Barry K."/>
            <person name="Miller A.N."/>
            <person name="Grigoriev I.V."/>
            <person name="Debuchy R."/>
            <person name="Gladieux P."/>
            <person name="Hiltunen Thoren M."/>
            <person name="Johannesson H."/>
        </authorList>
    </citation>
    <scope>NUCLEOTIDE SEQUENCE</scope>
    <source>
        <strain evidence="1">PSN293</strain>
    </source>
</reference>
<accession>A0AAN7B6N0</accession>
<dbReference type="Proteomes" id="UP001301769">
    <property type="component" value="Unassembled WGS sequence"/>
</dbReference>
<organism evidence="1 2">
    <name type="scientific">Rhypophila decipiens</name>
    <dbReference type="NCBI Taxonomy" id="261697"/>
    <lineage>
        <taxon>Eukaryota</taxon>
        <taxon>Fungi</taxon>
        <taxon>Dikarya</taxon>
        <taxon>Ascomycota</taxon>
        <taxon>Pezizomycotina</taxon>
        <taxon>Sordariomycetes</taxon>
        <taxon>Sordariomycetidae</taxon>
        <taxon>Sordariales</taxon>
        <taxon>Naviculisporaceae</taxon>
        <taxon>Rhypophila</taxon>
    </lineage>
</organism>
<protein>
    <submittedName>
        <fullName evidence="1">Uncharacterized protein</fullName>
    </submittedName>
</protein>
<evidence type="ECO:0000313" key="1">
    <source>
        <dbReference type="EMBL" id="KAK4212017.1"/>
    </source>
</evidence>
<dbReference type="EMBL" id="MU858136">
    <property type="protein sequence ID" value="KAK4212017.1"/>
    <property type="molecule type" value="Genomic_DNA"/>
</dbReference>
<comment type="caution">
    <text evidence="1">The sequence shown here is derived from an EMBL/GenBank/DDBJ whole genome shotgun (WGS) entry which is preliminary data.</text>
</comment>
<proteinExistence type="predicted"/>
<dbReference type="AlphaFoldDB" id="A0AAN7B6N0"/>
<name>A0AAN7B6N0_9PEZI</name>
<keyword evidence="2" id="KW-1185">Reference proteome</keyword>
<gene>
    <name evidence="1" type="ORF">QBC37DRAFT_425818</name>
</gene>